<reference evidence="4" key="2">
    <citation type="submission" date="2020-04" db="EMBL/GenBank/DDBJ databases">
        <authorList>
            <consortium name="NCBI Genome Project"/>
        </authorList>
    </citation>
    <scope>NUCLEOTIDE SEQUENCE</scope>
    <source>
        <strain evidence="4">CBS 342.82</strain>
    </source>
</reference>
<dbReference type="AlphaFoldDB" id="A0A6J3LRB4"/>
<dbReference type="InterPro" id="IPR036282">
    <property type="entry name" value="Glutathione-S-Trfase_C_sf"/>
</dbReference>
<dbReference type="Pfam" id="PF14497">
    <property type="entry name" value="GST_C_3"/>
    <property type="match status" value="1"/>
</dbReference>
<reference evidence="4" key="1">
    <citation type="submission" date="2020-01" db="EMBL/GenBank/DDBJ databases">
        <authorList>
            <consortium name="DOE Joint Genome Institute"/>
            <person name="Haridas S."/>
            <person name="Albert R."/>
            <person name="Binder M."/>
            <person name="Bloem J."/>
            <person name="Labutti K."/>
            <person name="Salamov A."/>
            <person name="Andreopoulos B."/>
            <person name="Baker S.E."/>
            <person name="Barry K."/>
            <person name="Bills G."/>
            <person name="Bluhm B.H."/>
            <person name="Cannon C."/>
            <person name="Castanera R."/>
            <person name="Culley D.E."/>
            <person name="Daum C."/>
            <person name="Ezra D."/>
            <person name="Gonzalez J.B."/>
            <person name="Henrissat B."/>
            <person name="Kuo A."/>
            <person name="Liang C."/>
            <person name="Lipzen A."/>
            <person name="Lutzoni F."/>
            <person name="Magnuson J."/>
            <person name="Mondo S."/>
            <person name="Nolan M."/>
            <person name="Ohm R."/>
            <person name="Pangilinan J."/>
            <person name="Park H.-J."/>
            <person name="Ramirez L."/>
            <person name="Alfaro M."/>
            <person name="Sun H."/>
            <person name="Tritt A."/>
            <person name="Yoshinaga Y."/>
            <person name="Zwiers L.-H."/>
            <person name="Turgeon B.G."/>
            <person name="Goodwin S.B."/>
            <person name="Spatafora J.W."/>
            <person name="Crous P.W."/>
            <person name="Grigoriev I.V."/>
        </authorList>
    </citation>
    <scope>NUCLEOTIDE SEQUENCE</scope>
    <source>
        <strain evidence="4">CBS 342.82</strain>
    </source>
</reference>
<organism evidence="4">
    <name type="scientific">Dissoconium aciculare CBS 342.82</name>
    <dbReference type="NCBI Taxonomy" id="1314786"/>
    <lineage>
        <taxon>Eukaryota</taxon>
        <taxon>Fungi</taxon>
        <taxon>Dikarya</taxon>
        <taxon>Ascomycota</taxon>
        <taxon>Pezizomycotina</taxon>
        <taxon>Dothideomycetes</taxon>
        <taxon>Dothideomycetidae</taxon>
        <taxon>Mycosphaerellales</taxon>
        <taxon>Dissoconiaceae</taxon>
        <taxon>Dissoconium</taxon>
    </lineage>
</organism>
<dbReference type="InterPro" id="IPR004045">
    <property type="entry name" value="Glutathione_S-Trfase_N"/>
</dbReference>
<dbReference type="InterPro" id="IPR040079">
    <property type="entry name" value="Glutathione_S-Trfase"/>
</dbReference>
<dbReference type="PANTHER" id="PTHR44051">
    <property type="entry name" value="GLUTATHIONE S-TRANSFERASE-RELATED"/>
    <property type="match status" value="1"/>
</dbReference>
<name>A0A6J3LRB4_9PEZI</name>
<sequence length="262" mass="29553">MASSTNDGSALPKVTLHWLEQSRSQRIVWLLQECKGIDLEIKIYKRVNMLAPPEMKKIHPLGKSPIVTIQAPGAAEPIVFAETGAITEYLTEYFAPHLIPERFPKGTQPRVGGETQSWLRYRHLMHYAEGSLMSLLVLALVMDQIRDSPQPFFVKPITRGITGRMDEMFLDPNYKSQFGFLNEQLATSPCGGKFITGKSLTAVDILLSYPLVFGKSKINLAAYPKLAEYIDMLEQHPGYQQSVKKIEELTGEPFQLHLQVKH</sequence>
<dbReference type="CDD" id="cd03046">
    <property type="entry name" value="GST_N_GTT1_like"/>
    <property type="match status" value="1"/>
</dbReference>
<dbReference type="Gene3D" id="1.20.1050.10">
    <property type="match status" value="1"/>
</dbReference>
<dbReference type="Gene3D" id="3.40.30.10">
    <property type="entry name" value="Glutaredoxin"/>
    <property type="match status" value="1"/>
</dbReference>
<dbReference type="SUPFAM" id="SSF52833">
    <property type="entry name" value="Thioredoxin-like"/>
    <property type="match status" value="1"/>
</dbReference>
<dbReference type="InterPro" id="IPR036249">
    <property type="entry name" value="Thioredoxin-like_sf"/>
</dbReference>
<evidence type="ECO:0000313" key="3">
    <source>
        <dbReference type="Proteomes" id="UP000504637"/>
    </source>
</evidence>
<dbReference type="Proteomes" id="UP000504637">
    <property type="component" value="Unplaced"/>
</dbReference>
<keyword evidence="3" id="KW-1185">Reference proteome</keyword>
<dbReference type="PROSITE" id="PS50404">
    <property type="entry name" value="GST_NTER"/>
    <property type="match status" value="1"/>
</dbReference>
<dbReference type="OrthoDB" id="2098326at2759"/>
<reference evidence="4" key="3">
    <citation type="submission" date="2025-08" db="UniProtKB">
        <authorList>
            <consortium name="RefSeq"/>
        </authorList>
    </citation>
    <scope>IDENTIFICATION</scope>
    <source>
        <strain evidence="4">CBS 342.82</strain>
    </source>
</reference>
<evidence type="ECO:0000259" key="2">
    <source>
        <dbReference type="PROSITE" id="PS50404"/>
    </source>
</evidence>
<dbReference type="SUPFAM" id="SSF47616">
    <property type="entry name" value="GST C-terminal domain-like"/>
    <property type="match status" value="1"/>
</dbReference>
<feature type="domain" description="GST N-terminal" evidence="2">
    <location>
        <begin position="12"/>
        <end position="98"/>
    </location>
</feature>
<protein>
    <recommendedName>
        <fullName evidence="2">GST N-terminal domain-containing protein</fullName>
    </recommendedName>
</protein>
<dbReference type="InterPro" id="IPR004046">
    <property type="entry name" value="GST_C"/>
</dbReference>
<gene>
    <name evidence="4" type="ORF">K489DRAFT_385118</name>
</gene>
<dbReference type="GeneID" id="54363819"/>
<comment type="similarity">
    <text evidence="1">Belongs to the GST superfamily.</text>
</comment>
<evidence type="ECO:0000256" key="1">
    <source>
        <dbReference type="ARBA" id="ARBA00007409"/>
    </source>
</evidence>
<dbReference type="RefSeq" id="XP_033455199.1">
    <property type="nucleotide sequence ID" value="XM_033606019.1"/>
</dbReference>
<dbReference type="Pfam" id="PF02798">
    <property type="entry name" value="GST_N"/>
    <property type="match status" value="1"/>
</dbReference>
<accession>A0A6J3LRB4</accession>
<dbReference type="SFLD" id="SFLDS00019">
    <property type="entry name" value="Glutathione_Transferase_(cytos"/>
    <property type="match status" value="1"/>
</dbReference>
<proteinExistence type="inferred from homology"/>
<dbReference type="PANTHER" id="PTHR44051:SF9">
    <property type="entry name" value="GLUTATHIONE S-TRANSFERASE 1"/>
    <property type="match status" value="1"/>
</dbReference>
<evidence type="ECO:0000313" key="4">
    <source>
        <dbReference type="RefSeq" id="XP_033455199.1"/>
    </source>
</evidence>